<dbReference type="PANTHER" id="PTHR33048">
    <property type="entry name" value="PTH11-LIKE INTEGRAL MEMBRANE PROTEIN (AFU_ORTHOLOGUE AFUA_5G11245)"/>
    <property type="match status" value="1"/>
</dbReference>
<dbReference type="GO" id="GO:0098552">
    <property type="term" value="C:side of membrane"/>
    <property type="evidence" value="ECO:0007669"/>
    <property type="project" value="UniProtKB-KW"/>
</dbReference>
<evidence type="ECO:0000256" key="12">
    <source>
        <dbReference type="ARBA" id="ARBA00023288"/>
    </source>
</evidence>
<keyword evidence="20" id="KW-1185">Reference proteome</keyword>
<feature type="domain" description="CFEM" evidence="18">
    <location>
        <begin position="4"/>
        <end position="115"/>
    </location>
</feature>
<keyword evidence="7 16" id="KW-0812">Transmembrane</keyword>
<evidence type="ECO:0000256" key="2">
    <source>
        <dbReference type="ARBA" id="ARBA00004589"/>
    </source>
</evidence>
<dbReference type="Pfam" id="PF05730">
    <property type="entry name" value="CFEM"/>
    <property type="match status" value="1"/>
</dbReference>
<reference evidence="20" key="1">
    <citation type="journal article" date="2016" name="Genome Announc.">
        <title>Draft genome sequences of fungus Aspergillus calidoustus.</title>
        <authorList>
            <person name="Horn F."/>
            <person name="Linde J."/>
            <person name="Mattern D.J."/>
            <person name="Walther G."/>
            <person name="Guthke R."/>
            <person name="Scherlach K."/>
            <person name="Martin K."/>
            <person name="Brakhage A.A."/>
            <person name="Petzke L."/>
            <person name="Valiante V."/>
        </authorList>
    </citation>
    <scope>NUCLEOTIDE SEQUENCE [LARGE SCALE GENOMIC DNA]</scope>
    <source>
        <strain evidence="20">SF006504</strain>
    </source>
</reference>
<evidence type="ECO:0000256" key="14">
    <source>
        <dbReference type="PROSITE-ProRule" id="PRU01356"/>
    </source>
</evidence>
<evidence type="ECO:0000256" key="6">
    <source>
        <dbReference type="ARBA" id="ARBA00022622"/>
    </source>
</evidence>
<sequence length="429" mass="47340">MRWYAILVFVALFFAGPVRASLEELAAALPSCALPCFTEAISQSSCAPTNQTCMCTNEDFTGMVELCVLKSCSIREALTTKNVSATNCGAPIRDRTKAVSIAGLAGGALALLAFCLRIIARLPCCGGTIGMDDWTMALTMLCVIPISILSYVLAEDGLGKDMWVVPFDNITHILYIYFFDECLYLTGIALTKISILCFYLRVFPRREFRILVYIAIGINVAYIIVFDLISIFQCSPVQGAWHRWDETGDYKCNNINAQGWSSAAVNMALDIMVMALPIKELYGLNLSWRRKVFVMCMFSLGIFVTLVSIIRLESLIVFANTTNLTWDYVQIGYWSTIEIHVGVICACLPAIRALFRRIWPRMFGDTDKGISKGSRSRSVGTGSRNTGIGLASPRKHADDHFVPLVDMGDSSQLNLTSESGPRHQGWAAA</sequence>
<evidence type="ECO:0000256" key="7">
    <source>
        <dbReference type="ARBA" id="ARBA00022692"/>
    </source>
</evidence>
<feature type="transmembrane region" description="Helical" evidence="16">
    <location>
        <begin position="134"/>
        <end position="154"/>
    </location>
</feature>
<comment type="caution">
    <text evidence="14">Lacks conserved residue(s) required for the propagation of feature annotation.</text>
</comment>
<feature type="signal peptide" evidence="17">
    <location>
        <begin position="1"/>
        <end position="20"/>
    </location>
</feature>
<evidence type="ECO:0000256" key="17">
    <source>
        <dbReference type="SAM" id="SignalP"/>
    </source>
</evidence>
<dbReference type="InterPro" id="IPR049326">
    <property type="entry name" value="Rhodopsin_dom_fungi"/>
</dbReference>
<dbReference type="STRING" id="454130.A0A0U5GIL5"/>
<evidence type="ECO:0000256" key="13">
    <source>
        <dbReference type="ARBA" id="ARBA00038359"/>
    </source>
</evidence>
<feature type="disulfide bond" evidence="14">
    <location>
        <begin position="46"/>
        <end position="53"/>
    </location>
</feature>
<evidence type="ECO:0000256" key="15">
    <source>
        <dbReference type="SAM" id="MobiDB-lite"/>
    </source>
</evidence>
<evidence type="ECO:0000256" key="5">
    <source>
        <dbReference type="ARBA" id="ARBA00022525"/>
    </source>
</evidence>
<evidence type="ECO:0000256" key="11">
    <source>
        <dbReference type="ARBA" id="ARBA00023157"/>
    </source>
</evidence>
<proteinExistence type="inferred from homology"/>
<dbReference type="SMART" id="SM00747">
    <property type="entry name" value="CFEM"/>
    <property type="match status" value="1"/>
</dbReference>
<dbReference type="OMA" id="DYVEMGY"/>
<comment type="subcellular location">
    <subcellularLocation>
        <location evidence="2">Membrane</location>
        <topology evidence="2">Lipid-anchor</topology>
        <topology evidence="2">GPI-anchor</topology>
    </subcellularLocation>
    <subcellularLocation>
        <location evidence="1">Membrane</location>
        <topology evidence="1">Multi-pass membrane protein</topology>
    </subcellularLocation>
    <subcellularLocation>
        <location evidence="3">Secreted</location>
    </subcellularLocation>
</comment>
<feature type="disulfide bond" evidence="14">
    <location>
        <begin position="55"/>
        <end position="88"/>
    </location>
</feature>
<dbReference type="InterPro" id="IPR052337">
    <property type="entry name" value="SAT4-like"/>
</dbReference>
<comment type="similarity">
    <text evidence="4">Belongs to the RBT5 family.</text>
</comment>
<feature type="compositionally biased region" description="Low complexity" evidence="15">
    <location>
        <begin position="371"/>
        <end position="384"/>
    </location>
</feature>
<evidence type="ECO:0000313" key="19">
    <source>
        <dbReference type="EMBL" id="CEN59242.1"/>
    </source>
</evidence>
<feature type="chain" id="PRO_5006857920" description="CFEM domain-containing protein" evidence="17">
    <location>
        <begin position="21"/>
        <end position="429"/>
    </location>
</feature>
<evidence type="ECO:0000256" key="3">
    <source>
        <dbReference type="ARBA" id="ARBA00004613"/>
    </source>
</evidence>
<feature type="disulfide bond" evidence="14">
    <location>
        <begin position="32"/>
        <end position="72"/>
    </location>
</feature>
<dbReference type="AlphaFoldDB" id="A0A0U5GIL5"/>
<dbReference type="OrthoDB" id="2496787at2759"/>
<organism evidence="19 20">
    <name type="scientific">Aspergillus calidoustus</name>
    <dbReference type="NCBI Taxonomy" id="454130"/>
    <lineage>
        <taxon>Eukaryota</taxon>
        <taxon>Fungi</taxon>
        <taxon>Dikarya</taxon>
        <taxon>Ascomycota</taxon>
        <taxon>Pezizomycotina</taxon>
        <taxon>Eurotiomycetes</taxon>
        <taxon>Eurotiomycetidae</taxon>
        <taxon>Eurotiales</taxon>
        <taxon>Aspergillaceae</taxon>
        <taxon>Aspergillus</taxon>
        <taxon>Aspergillus subgen. Nidulantes</taxon>
    </lineage>
</organism>
<dbReference type="PROSITE" id="PS52012">
    <property type="entry name" value="CFEM"/>
    <property type="match status" value="1"/>
</dbReference>
<accession>A0A0U5GIL5</accession>
<dbReference type="InterPro" id="IPR008427">
    <property type="entry name" value="Extracellular_membr_CFEM_dom"/>
</dbReference>
<keyword evidence="8 17" id="KW-0732">Signal</keyword>
<evidence type="ECO:0000256" key="4">
    <source>
        <dbReference type="ARBA" id="ARBA00010031"/>
    </source>
</evidence>
<keyword evidence="10 16" id="KW-0472">Membrane</keyword>
<evidence type="ECO:0000313" key="20">
    <source>
        <dbReference type="Proteomes" id="UP000054771"/>
    </source>
</evidence>
<feature type="transmembrane region" description="Helical" evidence="16">
    <location>
        <begin position="294"/>
        <end position="319"/>
    </location>
</feature>
<feature type="disulfide bond" evidence="14">
    <location>
        <begin position="36"/>
        <end position="67"/>
    </location>
</feature>
<keyword evidence="11 14" id="KW-1015">Disulfide bond</keyword>
<dbReference type="Proteomes" id="UP000054771">
    <property type="component" value="Unassembled WGS sequence"/>
</dbReference>
<keyword evidence="9 16" id="KW-1133">Transmembrane helix</keyword>
<keyword evidence="6" id="KW-0336">GPI-anchor</keyword>
<evidence type="ECO:0000256" key="9">
    <source>
        <dbReference type="ARBA" id="ARBA00022989"/>
    </source>
</evidence>
<name>A0A0U5GIL5_ASPCI</name>
<dbReference type="GO" id="GO:0005576">
    <property type="term" value="C:extracellular region"/>
    <property type="evidence" value="ECO:0007669"/>
    <property type="project" value="UniProtKB-SubCell"/>
</dbReference>
<evidence type="ECO:0000256" key="16">
    <source>
        <dbReference type="SAM" id="Phobius"/>
    </source>
</evidence>
<evidence type="ECO:0000256" key="10">
    <source>
        <dbReference type="ARBA" id="ARBA00023136"/>
    </source>
</evidence>
<evidence type="ECO:0000259" key="18">
    <source>
        <dbReference type="PROSITE" id="PS52012"/>
    </source>
</evidence>
<keyword evidence="5" id="KW-0964">Secreted</keyword>
<keyword evidence="12" id="KW-0449">Lipoprotein</keyword>
<dbReference type="Pfam" id="PF20684">
    <property type="entry name" value="Fung_rhodopsin"/>
    <property type="match status" value="1"/>
</dbReference>
<feature type="transmembrane region" description="Helical" evidence="16">
    <location>
        <begin position="210"/>
        <end position="232"/>
    </location>
</feature>
<feature type="transmembrane region" description="Helical" evidence="16">
    <location>
        <begin position="174"/>
        <end position="198"/>
    </location>
</feature>
<keyword evidence="6" id="KW-0325">Glycoprotein</keyword>
<dbReference type="EMBL" id="CDMC01000002">
    <property type="protein sequence ID" value="CEN59242.1"/>
    <property type="molecule type" value="Genomic_DNA"/>
</dbReference>
<protein>
    <recommendedName>
        <fullName evidence="18">CFEM domain-containing protein</fullName>
    </recommendedName>
</protein>
<feature type="transmembrane region" description="Helical" evidence="16">
    <location>
        <begin position="101"/>
        <end position="122"/>
    </location>
</feature>
<evidence type="ECO:0000256" key="8">
    <source>
        <dbReference type="ARBA" id="ARBA00022729"/>
    </source>
</evidence>
<feature type="region of interest" description="Disordered" evidence="15">
    <location>
        <begin position="369"/>
        <end position="394"/>
    </location>
</feature>
<comment type="similarity">
    <text evidence="13">Belongs to the SAT4 family.</text>
</comment>
<feature type="transmembrane region" description="Helical" evidence="16">
    <location>
        <begin position="331"/>
        <end position="355"/>
    </location>
</feature>
<dbReference type="PANTHER" id="PTHR33048:SF160">
    <property type="entry name" value="SAT4 FAMILY MEMBRANE PROTEIN"/>
    <property type="match status" value="1"/>
</dbReference>
<gene>
    <name evidence="19" type="ORF">ASPCAL01694</name>
</gene>
<evidence type="ECO:0000256" key="1">
    <source>
        <dbReference type="ARBA" id="ARBA00004141"/>
    </source>
</evidence>